<organism evidence="2 3">
    <name type="scientific">Micavibrio aeruginosavorus</name>
    <dbReference type="NCBI Taxonomy" id="349221"/>
    <lineage>
        <taxon>Bacteria</taxon>
        <taxon>Pseudomonadati</taxon>
        <taxon>Bdellovibrionota</taxon>
        <taxon>Bdellovibrionia</taxon>
        <taxon>Bdellovibrionales</taxon>
        <taxon>Pseudobdellovibrionaceae</taxon>
        <taxon>Micavibrio</taxon>
    </lineage>
</organism>
<dbReference type="Proteomes" id="UP000249739">
    <property type="component" value="Unassembled WGS sequence"/>
</dbReference>
<comment type="caution">
    <text evidence="2">The sequence shown here is derived from an EMBL/GenBank/DDBJ whole genome shotgun (WGS) entry which is preliminary data.</text>
</comment>
<reference evidence="2 3" key="1">
    <citation type="submission" date="2017-08" db="EMBL/GenBank/DDBJ databases">
        <title>Infants hospitalized years apart are colonized by the same room-sourced microbial strains.</title>
        <authorList>
            <person name="Brooks B."/>
            <person name="Olm M.R."/>
            <person name="Firek B.A."/>
            <person name="Baker R."/>
            <person name="Thomas B.C."/>
            <person name="Morowitz M.J."/>
            <person name="Banfield J.F."/>
        </authorList>
    </citation>
    <scope>NUCLEOTIDE SEQUENCE [LARGE SCALE GENOMIC DNA]</scope>
    <source>
        <strain evidence="2">S2_006_000_R2_64</strain>
    </source>
</reference>
<accession>A0A2W5FQ55</accession>
<dbReference type="EMBL" id="QFOT01000044">
    <property type="protein sequence ID" value="PZP55937.1"/>
    <property type="molecule type" value="Genomic_DNA"/>
</dbReference>
<feature type="region of interest" description="Disordered" evidence="1">
    <location>
        <begin position="1"/>
        <end position="29"/>
    </location>
</feature>
<sequence>MTKNNNIPANDSFTGSAQQNDGVEKATSGSVTDQILERFYCALENTEGLADVAKRFRDSAVSQKKDFVKIILGETQ</sequence>
<evidence type="ECO:0000313" key="2">
    <source>
        <dbReference type="EMBL" id="PZP55937.1"/>
    </source>
</evidence>
<protein>
    <submittedName>
        <fullName evidence="2">Uncharacterized protein</fullName>
    </submittedName>
</protein>
<gene>
    <name evidence="2" type="ORF">DI586_05250</name>
</gene>
<evidence type="ECO:0000313" key="3">
    <source>
        <dbReference type="Proteomes" id="UP000249739"/>
    </source>
</evidence>
<name>A0A2W5FQ55_9BACT</name>
<evidence type="ECO:0000256" key="1">
    <source>
        <dbReference type="SAM" id="MobiDB-lite"/>
    </source>
</evidence>
<proteinExistence type="predicted"/>
<dbReference type="AlphaFoldDB" id="A0A2W5FQ55"/>